<feature type="transmembrane region" description="Helical" evidence="4">
    <location>
        <begin position="229"/>
        <end position="248"/>
    </location>
</feature>
<keyword evidence="1" id="KW-0433">Leucine-rich repeat</keyword>
<dbReference type="Proteomes" id="UP001224775">
    <property type="component" value="Unassembled WGS sequence"/>
</dbReference>
<reference evidence="5" key="1">
    <citation type="submission" date="2023-06" db="EMBL/GenBank/DDBJ databases">
        <title>Survivors Of The Sea: Transcriptome response of Skeletonema marinoi to long-term dormancy.</title>
        <authorList>
            <person name="Pinder M.I.M."/>
            <person name="Kourtchenko O."/>
            <person name="Robertson E.K."/>
            <person name="Larsson T."/>
            <person name="Maumus F."/>
            <person name="Osuna-Cruz C.M."/>
            <person name="Vancaester E."/>
            <person name="Stenow R."/>
            <person name="Vandepoele K."/>
            <person name="Ploug H."/>
            <person name="Bruchert V."/>
            <person name="Godhe A."/>
            <person name="Topel M."/>
        </authorList>
    </citation>
    <scope>NUCLEOTIDE SEQUENCE</scope>
    <source>
        <strain evidence="5">R05AC</strain>
    </source>
</reference>
<feature type="compositionally biased region" description="Low complexity" evidence="3">
    <location>
        <begin position="51"/>
        <end position="66"/>
    </location>
</feature>
<proteinExistence type="predicted"/>
<name>A0AAD8Y7J1_9STRA</name>
<dbReference type="SUPFAM" id="SSF52058">
    <property type="entry name" value="L domain-like"/>
    <property type="match status" value="1"/>
</dbReference>
<dbReference type="InterPro" id="IPR032675">
    <property type="entry name" value="LRR_dom_sf"/>
</dbReference>
<dbReference type="PANTHER" id="PTHR48054:SF82">
    <property type="entry name" value="LRR RECEPTOR-LIKE SERINE_THREONINE-PROTEIN KINASE FLS2"/>
    <property type="match status" value="1"/>
</dbReference>
<dbReference type="EMBL" id="JATAAI010000013">
    <property type="protein sequence ID" value="KAK1741234.1"/>
    <property type="molecule type" value="Genomic_DNA"/>
</dbReference>
<comment type="caution">
    <text evidence="5">The sequence shown here is derived from an EMBL/GenBank/DDBJ whole genome shotgun (WGS) entry which is preliminary data.</text>
</comment>
<dbReference type="InterPro" id="IPR052592">
    <property type="entry name" value="LRR-RLK"/>
</dbReference>
<feature type="compositionally biased region" description="Basic and acidic residues" evidence="3">
    <location>
        <begin position="162"/>
        <end position="174"/>
    </location>
</feature>
<keyword evidence="4" id="KW-0472">Membrane</keyword>
<evidence type="ECO:0000313" key="6">
    <source>
        <dbReference type="Proteomes" id="UP001224775"/>
    </source>
</evidence>
<dbReference type="Gene3D" id="3.80.10.10">
    <property type="entry name" value="Ribonuclease Inhibitor"/>
    <property type="match status" value="3"/>
</dbReference>
<evidence type="ECO:0000256" key="3">
    <source>
        <dbReference type="SAM" id="MobiDB-lite"/>
    </source>
</evidence>
<dbReference type="InterPro" id="IPR001611">
    <property type="entry name" value="Leu-rich_rpt"/>
</dbReference>
<protein>
    <submittedName>
        <fullName evidence="5">Leucine-rich repeat domain-containing protein</fullName>
    </submittedName>
</protein>
<sequence>MKNEEKDAIVDSSSGELKTPEDEHDGSKDTSDKNEEKKQSAHQNKEEATDVNVQHVHQGVQQNNNNNEEEATSTPPQEGTIAEIPEENNNTAYEDSAIADDGDDERSIVAPGFMFIAGPGYTGRGIQTGYVSGSDDGNINEGAVILQGFLPEDDPSRRRRSRAESTREQRTREHVQRLIDNAITLDDSAVRPLPFEGDGDEENNGLEDAQSNSSGRDDNEVGKSDNRHWFVPLLGLLIAAGIVLAIALPVSMRGKSENEAPDATGSLSDADCLPGEVDVRFELAISILSSITSLDLLKDELTPQGKAIRWIVCDDSISVQLLENQDPVSGNLPTQKHGFRLGGDAGEVQVTRRYILAAFFYSTSQVSPWIDSLNFLSPDLHECNWHKNYTRSNFPYGDFDPVGMFCTIDRGDLNSEEADQDFLLLNDENHLLYNSVLNFRSYHSFLWSFQRGSNIVFCVVDNDLNGPLPPEIGYLIDCNSMQLENNIRLTGSLPQTIGNMIHLVHFSLILNGPKFGGELPSSLFQLKNLKYITIMSNLGKDWSLPTNVQVSDDTQLEQIVLVRNNFAGIIPPWIAKLKKLQTLDLSMNNFQGAIPEAIGDLSSVKYLNLLGNNLTGALPSSLGKLPAIEVLNLGNNALQGELPASIGNLRTLQLLDVGSNELISTIPSSFSNLESLKYLVLESNRFNGSVDVLESMKNLTILLTRSNSFSGALPDGLFSGASDNVVVDIGDNKFTDELPTGFANMSNLVSLIGAKNSFVDSATMESVCDNAALLVMDCDACECCEVCCDGDNDAVCDFQLDAHILLGYDCGAWYEYCLQGADDFVGVL</sequence>
<keyword evidence="6" id="KW-1185">Reference proteome</keyword>
<dbReference type="Pfam" id="PF13855">
    <property type="entry name" value="LRR_8"/>
    <property type="match status" value="2"/>
</dbReference>
<dbReference type="AlphaFoldDB" id="A0AAD8Y7J1"/>
<evidence type="ECO:0000256" key="4">
    <source>
        <dbReference type="SAM" id="Phobius"/>
    </source>
</evidence>
<feature type="region of interest" description="Disordered" evidence="3">
    <location>
        <begin position="1"/>
        <end position="90"/>
    </location>
</feature>
<evidence type="ECO:0000256" key="1">
    <source>
        <dbReference type="ARBA" id="ARBA00022614"/>
    </source>
</evidence>
<organism evidence="5 6">
    <name type="scientific">Skeletonema marinoi</name>
    <dbReference type="NCBI Taxonomy" id="267567"/>
    <lineage>
        <taxon>Eukaryota</taxon>
        <taxon>Sar</taxon>
        <taxon>Stramenopiles</taxon>
        <taxon>Ochrophyta</taxon>
        <taxon>Bacillariophyta</taxon>
        <taxon>Coscinodiscophyceae</taxon>
        <taxon>Thalassiosirophycidae</taxon>
        <taxon>Thalassiosirales</taxon>
        <taxon>Skeletonemataceae</taxon>
        <taxon>Skeletonema</taxon>
        <taxon>Skeletonema marinoi-dohrnii complex</taxon>
    </lineage>
</organism>
<keyword evidence="4" id="KW-0812">Transmembrane</keyword>
<accession>A0AAD8Y7J1</accession>
<keyword evidence="4" id="KW-1133">Transmembrane helix</keyword>
<dbReference type="InterPro" id="IPR003591">
    <property type="entry name" value="Leu-rich_rpt_typical-subtyp"/>
</dbReference>
<dbReference type="PANTHER" id="PTHR48054">
    <property type="entry name" value="RECEPTOR KINASE-LIKE PROTEIN XA21"/>
    <property type="match status" value="1"/>
</dbReference>
<dbReference type="SMART" id="SM00369">
    <property type="entry name" value="LRR_TYP"/>
    <property type="match status" value="3"/>
</dbReference>
<feature type="compositionally biased region" description="Basic and acidic residues" evidence="3">
    <location>
        <begin position="18"/>
        <end position="48"/>
    </location>
</feature>
<feature type="region of interest" description="Disordered" evidence="3">
    <location>
        <begin position="147"/>
        <end position="174"/>
    </location>
</feature>
<feature type="region of interest" description="Disordered" evidence="3">
    <location>
        <begin position="189"/>
        <end position="222"/>
    </location>
</feature>
<evidence type="ECO:0000256" key="2">
    <source>
        <dbReference type="ARBA" id="ARBA00022737"/>
    </source>
</evidence>
<gene>
    <name evidence="5" type="ORF">QTG54_007712</name>
</gene>
<keyword evidence="2" id="KW-0677">Repeat</keyword>
<dbReference type="FunFam" id="3.80.10.10:FF:000041">
    <property type="entry name" value="LRR receptor-like serine/threonine-protein kinase ERECTA"/>
    <property type="match status" value="1"/>
</dbReference>
<evidence type="ECO:0000313" key="5">
    <source>
        <dbReference type="EMBL" id="KAK1741234.1"/>
    </source>
</evidence>